<dbReference type="GeneID" id="65131857"/>
<dbReference type="KEGG" id="vg:65131857"/>
<accession>A0A7M1RTU5</accession>
<sequence length="197" mass="22630">MYNTKTAIVNNEEFNSNYMPVGINDDVMLKSVTVEKSPQGKDFLRVTFENGAGQTAEFTEWKNEKNMWIKTDEDLQNRDNIQFGRILQLINSFTAAPDVELNSFTDMINWVKTTLDPFIPTNKKLRLKVIYDKKGYTQVSKYGTYVEPMDIKESQIKLFKNDLLERPVKADEEKPVDPLAATISSTPVTEKTDDLPF</sequence>
<name>A0A7M1RTU5_9CAUD</name>
<dbReference type="EMBL" id="MT774409">
    <property type="protein sequence ID" value="QOR57758.1"/>
    <property type="molecule type" value="Genomic_DNA"/>
</dbReference>
<keyword evidence="3" id="KW-1185">Reference proteome</keyword>
<evidence type="ECO:0000313" key="2">
    <source>
        <dbReference type="EMBL" id="QOR57758.1"/>
    </source>
</evidence>
<evidence type="ECO:0000256" key="1">
    <source>
        <dbReference type="SAM" id="MobiDB-lite"/>
    </source>
</evidence>
<proteinExistence type="predicted"/>
<protein>
    <submittedName>
        <fullName evidence="2">Uncharacterized protein</fullName>
    </submittedName>
</protein>
<feature type="region of interest" description="Disordered" evidence="1">
    <location>
        <begin position="169"/>
        <end position="197"/>
    </location>
</feature>
<dbReference type="Proteomes" id="UP000594129">
    <property type="component" value="Segment"/>
</dbReference>
<evidence type="ECO:0000313" key="3">
    <source>
        <dbReference type="Proteomes" id="UP000594129"/>
    </source>
</evidence>
<organism evidence="2 3">
    <name type="scientific">uncultured phage cr131_1</name>
    <dbReference type="NCBI Taxonomy" id="2772093"/>
    <lineage>
        <taxon>Viruses</taxon>
        <taxon>Duplodnaviria</taxon>
        <taxon>Heunggongvirae</taxon>
        <taxon>Uroviricota</taxon>
        <taxon>Caudoviricetes</taxon>
        <taxon>Crassvirales</taxon>
        <taxon>Suoliviridae</taxon>
        <taxon>Oafivirinae</taxon>
        <taxon>Cacepaovirus</taxon>
        <taxon>Cacepaovirus simiae</taxon>
    </lineage>
</organism>
<reference evidence="2 3" key="1">
    <citation type="submission" date="2020-07" db="EMBL/GenBank/DDBJ databases">
        <title>Taxonomic proposal: Crassvirales, a new order of highly abundant and diverse bacterial viruses.</title>
        <authorList>
            <person name="Shkoporov A.N."/>
            <person name="Stockdale S.R."/>
            <person name="Guerin E."/>
            <person name="Ross R.P."/>
            <person name="Hill C."/>
        </authorList>
    </citation>
    <scope>NUCLEOTIDE SEQUENCE [LARGE SCALE GENOMIC DNA]</scope>
</reference>
<dbReference type="RefSeq" id="YP_010113398.1">
    <property type="nucleotide sequence ID" value="NC_055902.1"/>
</dbReference>